<dbReference type="PROSITE" id="PS51367">
    <property type="entry name" value="THAUMATIN_2"/>
    <property type="match status" value="1"/>
</dbReference>
<comment type="caution">
    <text evidence="2">The sequence shown here is derived from an EMBL/GenBank/DDBJ whole genome shotgun (WGS) entry which is preliminary data.</text>
</comment>
<dbReference type="PANTHER" id="PTHR31048">
    <property type="entry name" value="OS03G0233200 PROTEIN"/>
    <property type="match status" value="1"/>
</dbReference>
<dbReference type="EMBL" id="PKPP01000286">
    <property type="protein sequence ID" value="PWA94769.1"/>
    <property type="molecule type" value="Genomic_DNA"/>
</dbReference>
<evidence type="ECO:0000313" key="3">
    <source>
        <dbReference type="Proteomes" id="UP000245207"/>
    </source>
</evidence>
<dbReference type="SMART" id="SM00205">
    <property type="entry name" value="THN"/>
    <property type="match status" value="1"/>
</dbReference>
<reference evidence="2 3" key="1">
    <citation type="journal article" date="2018" name="Mol. Plant">
        <title>The genome of Artemisia annua provides insight into the evolution of Asteraceae family and artemisinin biosynthesis.</title>
        <authorList>
            <person name="Shen Q."/>
            <person name="Zhang L."/>
            <person name="Liao Z."/>
            <person name="Wang S."/>
            <person name="Yan T."/>
            <person name="Shi P."/>
            <person name="Liu M."/>
            <person name="Fu X."/>
            <person name="Pan Q."/>
            <person name="Wang Y."/>
            <person name="Lv Z."/>
            <person name="Lu X."/>
            <person name="Zhang F."/>
            <person name="Jiang W."/>
            <person name="Ma Y."/>
            <person name="Chen M."/>
            <person name="Hao X."/>
            <person name="Li L."/>
            <person name="Tang Y."/>
            <person name="Lv G."/>
            <person name="Zhou Y."/>
            <person name="Sun X."/>
            <person name="Brodelius P.E."/>
            <person name="Rose J.K.C."/>
            <person name="Tang K."/>
        </authorList>
    </citation>
    <scope>NUCLEOTIDE SEQUENCE [LARGE SCALE GENOMIC DNA]</scope>
    <source>
        <strain evidence="3">cv. Huhao1</strain>
        <tissue evidence="2">Leaf</tissue>
    </source>
</reference>
<dbReference type="STRING" id="35608.A0A2U1Q9T4"/>
<dbReference type="GO" id="GO:0030246">
    <property type="term" value="F:carbohydrate binding"/>
    <property type="evidence" value="ECO:0007669"/>
    <property type="project" value="UniProtKB-KW"/>
</dbReference>
<feature type="signal peptide" evidence="1">
    <location>
        <begin position="1"/>
        <end position="21"/>
    </location>
</feature>
<proteinExistence type="predicted"/>
<dbReference type="Proteomes" id="UP000245207">
    <property type="component" value="Unassembled WGS sequence"/>
</dbReference>
<dbReference type="PRINTS" id="PR00347">
    <property type="entry name" value="THAUMATIN"/>
</dbReference>
<protein>
    <submittedName>
        <fullName evidence="2">Bulb-type lectin domain-containing protein</fullName>
    </submittedName>
</protein>
<keyword evidence="3" id="KW-1185">Reference proteome</keyword>
<accession>A0A2U1Q9T4</accession>
<evidence type="ECO:0000256" key="1">
    <source>
        <dbReference type="SAM" id="SignalP"/>
    </source>
</evidence>
<dbReference type="Pfam" id="PF00314">
    <property type="entry name" value="Thaumatin"/>
    <property type="match status" value="1"/>
</dbReference>
<keyword evidence="2" id="KW-0430">Lectin</keyword>
<dbReference type="Gene3D" id="2.60.110.10">
    <property type="entry name" value="Thaumatin"/>
    <property type="match status" value="1"/>
</dbReference>
<name>A0A2U1Q9T4_ARTAN</name>
<gene>
    <name evidence="2" type="ORF">CTI12_AA056060</name>
</gene>
<organism evidence="2 3">
    <name type="scientific">Artemisia annua</name>
    <name type="common">Sweet wormwood</name>
    <dbReference type="NCBI Taxonomy" id="35608"/>
    <lineage>
        <taxon>Eukaryota</taxon>
        <taxon>Viridiplantae</taxon>
        <taxon>Streptophyta</taxon>
        <taxon>Embryophyta</taxon>
        <taxon>Tracheophyta</taxon>
        <taxon>Spermatophyta</taxon>
        <taxon>Magnoliopsida</taxon>
        <taxon>eudicotyledons</taxon>
        <taxon>Gunneridae</taxon>
        <taxon>Pentapetalae</taxon>
        <taxon>asterids</taxon>
        <taxon>campanulids</taxon>
        <taxon>Asterales</taxon>
        <taxon>Asteraceae</taxon>
        <taxon>Asteroideae</taxon>
        <taxon>Anthemideae</taxon>
        <taxon>Artemisiinae</taxon>
        <taxon>Artemisia</taxon>
    </lineage>
</organism>
<evidence type="ECO:0000313" key="2">
    <source>
        <dbReference type="EMBL" id="PWA94769.1"/>
    </source>
</evidence>
<dbReference type="InterPro" id="IPR037176">
    <property type="entry name" value="Osmotin/thaumatin-like_sf"/>
</dbReference>
<sequence length="341" mass="38259">MKMLPHIVIFLFFLFVKGASGATFTLVNECKLTVWPGITGTPGFNSTGFELMQNSSRSFQVTDSWDGVIWGRTDCTFNQFGQGSCVIGDCGSNEIECFGRESTSSVTNISFSLNKVTDETSYRFGYDVNWAREHSSRGYNELRMTVETTGGSGPCQIIGCPQRWCWKPIATNSRCQGADYTITFSPLPDTFSIVKLGSERNYTKYLISPDGDFTLGFFGANNSYLGIWYTYDDQSTKVWVANPNTPITSTSGRELVAEVSLANNLLSELTRYIEETRGRNPEIPRVHSLPLDQPINSYVLHMLLMTIEADVRVKTHLRAAREELLRNIAEKQEFISNLRAL</sequence>
<dbReference type="AlphaFoldDB" id="A0A2U1Q9T4"/>
<dbReference type="OrthoDB" id="430315at2759"/>
<dbReference type="SUPFAM" id="SSF49870">
    <property type="entry name" value="Osmotin, thaumatin-like protein"/>
    <property type="match status" value="1"/>
</dbReference>
<dbReference type="InterPro" id="IPR001938">
    <property type="entry name" value="Thaumatin"/>
</dbReference>
<feature type="chain" id="PRO_5015687824" evidence="1">
    <location>
        <begin position="22"/>
        <end position="341"/>
    </location>
</feature>
<keyword evidence="1" id="KW-0732">Signal</keyword>